<dbReference type="InterPro" id="IPR011658">
    <property type="entry name" value="PA14_dom"/>
</dbReference>
<gene>
    <name evidence="2" type="ORF">METZ01_LOCUS436774</name>
</gene>
<protein>
    <recommendedName>
        <fullName evidence="1">PA14 domain-containing protein</fullName>
    </recommendedName>
</protein>
<dbReference type="Pfam" id="PF07691">
    <property type="entry name" value="PA14"/>
    <property type="match status" value="1"/>
</dbReference>
<feature type="non-terminal residue" evidence="2">
    <location>
        <position position="1"/>
    </location>
</feature>
<reference evidence="2" key="1">
    <citation type="submission" date="2018-05" db="EMBL/GenBank/DDBJ databases">
        <authorList>
            <person name="Lanie J.A."/>
            <person name="Ng W.-L."/>
            <person name="Kazmierczak K.M."/>
            <person name="Andrzejewski T.M."/>
            <person name="Davidsen T.M."/>
            <person name="Wayne K.J."/>
            <person name="Tettelin H."/>
            <person name="Glass J.I."/>
            <person name="Rusch D."/>
            <person name="Podicherti R."/>
            <person name="Tsui H.-C.T."/>
            <person name="Winkler M.E."/>
        </authorList>
    </citation>
    <scope>NUCLEOTIDE SEQUENCE</scope>
</reference>
<feature type="domain" description="PA14" evidence="1">
    <location>
        <begin position="38"/>
        <end position="178"/>
    </location>
</feature>
<dbReference type="EMBL" id="UINC01176682">
    <property type="protein sequence ID" value="SVD83920.1"/>
    <property type="molecule type" value="Genomic_DNA"/>
</dbReference>
<accession>A0A382YLF8</accession>
<dbReference type="InterPro" id="IPR037524">
    <property type="entry name" value="PA14/GLEYA"/>
</dbReference>
<feature type="non-terminal residue" evidence="2">
    <location>
        <position position="263"/>
    </location>
</feature>
<sequence length="263" mass="28152">AVPNVGDKKVRAGLYSKVKSLVSKLPANLKAEPGGSDVRKSGIQVDFFAPHSGPVDLKTLAKMKPKASGVASEISLKVPQRKANDAFALRFTGNIQIPRSGNYNFAIKSDDGSRLYIDGKELINNDGSHAMREKSKRIRLSSGAHPFIVTYYDGGGDDGLVVSWSGPGFKKKRIPASSLTVTGGENLHDPAIRTLGKIPGNEKEKFSALAALVRSGKNRDSSIAVLQTIPSKDWDKAQVRPLVDSLVSYLGKLPAADRKSDSA</sequence>
<dbReference type="SMART" id="SM00758">
    <property type="entry name" value="PA14"/>
    <property type="match status" value="1"/>
</dbReference>
<dbReference type="SUPFAM" id="SSF56988">
    <property type="entry name" value="Anthrax protective antigen"/>
    <property type="match status" value="1"/>
</dbReference>
<name>A0A382YLF8_9ZZZZ</name>
<proteinExistence type="predicted"/>
<dbReference type="Gene3D" id="3.90.182.10">
    <property type="entry name" value="Toxin - Anthrax Protective Antigen,domain 1"/>
    <property type="match status" value="1"/>
</dbReference>
<dbReference type="PROSITE" id="PS51820">
    <property type="entry name" value="PA14"/>
    <property type="match status" value="1"/>
</dbReference>
<organism evidence="2">
    <name type="scientific">marine metagenome</name>
    <dbReference type="NCBI Taxonomy" id="408172"/>
    <lineage>
        <taxon>unclassified sequences</taxon>
        <taxon>metagenomes</taxon>
        <taxon>ecological metagenomes</taxon>
    </lineage>
</organism>
<dbReference type="AlphaFoldDB" id="A0A382YLF8"/>
<evidence type="ECO:0000313" key="2">
    <source>
        <dbReference type="EMBL" id="SVD83920.1"/>
    </source>
</evidence>
<evidence type="ECO:0000259" key="1">
    <source>
        <dbReference type="PROSITE" id="PS51820"/>
    </source>
</evidence>